<evidence type="ECO:0000313" key="2">
    <source>
        <dbReference type="EMBL" id="SKC83829.1"/>
    </source>
</evidence>
<proteinExistence type="predicted"/>
<name>A0A1T5M7K7_9BACT</name>
<gene>
    <name evidence="2" type="ORF">SAMN05660236_4561</name>
</gene>
<organism evidence="2 3">
    <name type="scientific">Ohtaekwangia koreensis</name>
    <dbReference type="NCBI Taxonomy" id="688867"/>
    <lineage>
        <taxon>Bacteria</taxon>
        <taxon>Pseudomonadati</taxon>
        <taxon>Bacteroidota</taxon>
        <taxon>Cytophagia</taxon>
        <taxon>Cytophagales</taxon>
        <taxon>Fulvivirgaceae</taxon>
        <taxon>Ohtaekwangia</taxon>
    </lineage>
</organism>
<dbReference type="EMBL" id="FUZU01000003">
    <property type="protein sequence ID" value="SKC83829.1"/>
    <property type="molecule type" value="Genomic_DNA"/>
</dbReference>
<evidence type="ECO:0000313" key="3">
    <source>
        <dbReference type="Proteomes" id="UP000190961"/>
    </source>
</evidence>
<keyword evidence="3" id="KW-1185">Reference proteome</keyword>
<dbReference type="InterPro" id="IPR025364">
    <property type="entry name" value="DUF4268"/>
</dbReference>
<reference evidence="2 3" key="1">
    <citation type="submission" date="2017-02" db="EMBL/GenBank/DDBJ databases">
        <authorList>
            <person name="Peterson S.W."/>
        </authorList>
    </citation>
    <scope>NUCLEOTIDE SEQUENCE [LARGE SCALE GENOMIC DNA]</scope>
    <source>
        <strain evidence="2 3">DSM 25262</strain>
    </source>
</reference>
<accession>A0A1T5M7K7</accession>
<dbReference type="AlphaFoldDB" id="A0A1T5M7K7"/>
<sequence>MFSRKQASSIRQEFWTVFGKYMSPVLSAEGMKINWVNYHTRIKDVYFRMDAGQKSAAIYISLEHNDSHIRALYFEQFLELKTILHSTLEETWDWQQDVSIDGKMISRIYKELPGASIMNKEHWPDLISFFKPRIIALDSFWENAKYTFDTLK</sequence>
<protein>
    <recommendedName>
        <fullName evidence="1">DUF4268 domain-containing protein</fullName>
    </recommendedName>
</protein>
<dbReference type="RefSeq" id="WP_079689307.1">
    <property type="nucleotide sequence ID" value="NZ_FUZU01000003.1"/>
</dbReference>
<dbReference type="Proteomes" id="UP000190961">
    <property type="component" value="Unassembled WGS sequence"/>
</dbReference>
<dbReference type="Pfam" id="PF14088">
    <property type="entry name" value="DUF4268"/>
    <property type="match status" value="1"/>
</dbReference>
<feature type="domain" description="DUF4268" evidence="1">
    <location>
        <begin position="10"/>
        <end position="144"/>
    </location>
</feature>
<evidence type="ECO:0000259" key="1">
    <source>
        <dbReference type="Pfam" id="PF14088"/>
    </source>
</evidence>
<dbReference type="OrthoDB" id="1467516at2"/>
<dbReference type="STRING" id="688867.SAMN05660236_4561"/>